<protein>
    <submittedName>
        <fullName evidence="1">Uncharacterized protein</fullName>
    </submittedName>
</protein>
<dbReference type="Proteomes" id="UP001165960">
    <property type="component" value="Unassembled WGS sequence"/>
</dbReference>
<organism evidence="1 2">
    <name type="scientific">Entomophthora muscae</name>
    <dbReference type="NCBI Taxonomy" id="34485"/>
    <lineage>
        <taxon>Eukaryota</taxon>
        <taxon>Fungi</taxon>
        <taxon>Fungi incertae sedis</taxon>
        <taxon>Zoopagomycota</taxon>
        <taxon>Entomophthoromycotina</taxon>
        <taxon>Entomophthoromycetes</taxon>
        <taxon>Entomophthorales</taxon>
        <taxon>Entomophthoraceae</taxon>
        <taxon>Entomophthora</taxon>
    </lineage>
</organism>
<accession>A0ACC2SVT5</accession>
<proteinExistence type="predicted"/>
<gene>
    <name evidence="1" type="ORF">DSO57_1009423</name>
</gene>
<evidence type="ECO:0000313" key="1">
    <source>
        <dbReference type="EMBL" id="KAJ9066438.1"/>
    </source>
</evidence>
<name>A0ACC2SVT5_9FUNG</name>
<sequence>MKIGLLGVLFFGVNCQTYQGPEPSRELFPGEGLPLVNYTLDGKLDTSFIKLNGVSEESRQAFLDKLFDPPNFRALLVDDKLIFDTSDLMLPRNLAREIINEEIPHMKRRLRQRVLNEVQKYYVGQNQEQVQANYRIMLRNITDYPGDFEVDTLNRFKDLFEAHPGLNKNFKTIVKFNRQVFNDEVLDFVSDFFTYANTTDPASAAKLKRIITSLQETYNILPRPYFARVVDAYSGLDNY</sequence>
<comment type="caution">
    <text evidence="1">The sequence shown here is derived from an EMBL/GenBank/DDBJ whole genome shotgun (WGS) entry which is preliminary data.</text>
</comment>
<dbReference type="EMBL" id="QTSX02004290">
    <property type="protein sequence ID" value="KAJ9066438.1"/>
    <property type="molecule type" value="Genomic_DNA"/>
</dbReference>
<keyword evidence="2" id="KW-1185">Reference proteome</keyword>
<evidence type="ECO:0000313" key="2">
    <source>
        <dbReference type="Proteomes" id="UP001165960"/>
    </source>
</evidence>
<reference evidence="1" key="1">
    <citation type="submission" date="2022-04" db="EMBL/GenBank/DDBJ databases">
        <title>Genome of the entomopathogenic fungus Entomophthora muscae.</title>
        <authorList>
            <person name="Elya C."/>
            <person name="Lovett B.R."/>
            <person name="Lee E."/>
            <person name="Macias A.M."/>
            <person name="Hajek A.E."/>
            <person name="De Bivort B.L."/>
            <person name="Kasson M.T."/>
            <person name="De Fine Licht H.H."/>
            <person name="Stajich J.E."/>
        </authorList>
    </citation>
    <scope>NUCLEOTIDE SEQUENCE</scope>
    <source>
        <strain evidence="1">Berkeley</strain>
    </source>
</reference>